<comment type="similarity">
    <text evidence="1">Belongs to the AB hydrolase superfamily.</text>
</comment>
<evidence type="ECO:0000313" key="5">
    <source>
        <dbReference type="EMBL" id="MDA0162676.1"/>
    </source>
</evidence>
<dbReference type="RefSeq" id="WP_270041913.1">
    <property type="nucleotide sequence ID" value="NZ_JAPDOD010000020.1"/>
</dbReference>
<comment type="caution">
    <text evidence="5">The sequence shown here is derived from an EMBL/GenBank/DDBJ whole genome shotgun (WGS) entry which is preliminary data.</text>
</comment>
<organism evidence="5 6">
    <name type="scientific">Solirubrobacter ginsenosidimutans</name>
    <dbReference type="NCBI Taxonomy" id="490573"/>
    <lineage>
        <taxon>Bacteria</taxon>
        <taxon>Bacillati</taxon>
        <taxon>Actinomycetota</taxon>
        <taxon>Thermoleophilia</taxon>
        <taxon>Solirubrobacterales</taxon>
        <taxon>Solirubrobacteraceae</taxon>
        <taxon>Solirubrobacter</taxon>
    </lineage>
</organism>
<dbReference type="SUPFAM" id="SSF53474">
    <property type="entry name" value="alpha/beta-Hydrolases"/>
    <property type="match status" value="1"/>
</dbReference>
<dbReference type="PANTHER" id="PTHR22946:SF9">
    <property type="entry name" value="POLYKETIDE TRANSFERASE AF380"/>
    <property type="match status" value="1"/>
</dbReference>
<reference evidence="5" key="1">
    <citation type="submission" date="2022-10" db="EMBL/GenBank/DDBJ databases">
        <title>The WGS of Solirubrobacter ginsenosidimutans DSM 21036.</title>
        <authorList>
            <person name="Jiang Z."/>
        </authorList>
    </citation>
    <scope>NUCLEOTIDE SEQUENCE</scope>
    <source>
        <strain evidence="5">DSM 21036</strain>
    </source>
</reference>
<keyword evidence="6" id="KW-1185">Reference proteome</keyword>
<dbReference type="Proteomes" id="UP001149140">
    <property type="component" value="Unassembled WGS sequence"/>
</dbReference>
<feature type="signal peptide" evidence="3">
    <location>
        <begin position="1"/>
        <end position="20"/>
    </location>
</feature>
<keyword evidence="2" id="KW-0378">Hydrolase</keyword>
<dbReference type="Gene3D" id="3.40.50.1820">
    <property type="entry name" value="alpha/beta hydrolase"/>
    <property type="match status" value="1"/>
</dbReference>
<evidence type="ECO:0000256" key="1">
    <source>
        <dbReference type="ARBA" id="ARBA00008645"/>
    </source>
</evidence>
<dbReference type="InterPro" id="IPR000383">
    <property type="entry name" value="Xaa-Pro-like_dom"/>
</dbReference>
<dbReference type="AlphaFoldDB" id="A0A9X3S423"/>
<keyword evidence="3" id="KW-0732">Signal</keyword>
<dbReference type="GO" id="GO:0008239">
    <property type="term" value="F:dipeptidyl-peptidase activity"/>
    <property type="evidence" value="ECO:0007669"/>
    <property type="project" value="InterPro"/>
</dbReference>
<dbReference type="GO" id="GO:0052689">
    <property type="term" value="F:carboxylic ester hydrolase activity"/>
    <property type="evidence" value="ECO:0007669"/>
    <property type="project" value="UniProtKB-ARBA"/>
</dbReference>
<evidence type="ECO:0000256" key="2">
    <source>
        <dbReference type="ARBA" id="ARBA00022801"/>
    </source>
</evidence>
<feature type="domain" description="Xaa-Pro dipeptidyl-peptidase C-terminal" evidence="4">
    <location>
        <begin position="298"/>
        <end position="487"/>
    </location>
</feature>
<protein>
    <recommendedName>
        <fullName evidence="4">Xaa-Pro dipeptidyl-peptidase C-terminal domain-containing protein</fullName>
    </recommendedName>
</protein>
<dbReference type="InterPro" id="IPR050261">
    <property type="entry name" value="FrsA_esterase"/>
</dbReference>
<sequence>MRSLVLAAALVLAAPAAAQARDATITSFDGTQIVLSFHPSPQGAKAPTILEGHGWGGSRETNPEATSDEVTGNVGVGALRKAGFNVLTWDSRGFGNSGGTVTVDSPDAEGRDVTALLDWLARQPEAQLDSAGDPRVGMTGVSYAGGIELVTAARDKRIDAIAPIIAWHSLLTSLYKEETVKGGWASALTTLGIPTSKGRLDPHITSAFTSGAATGTLSAEDRAWFDSRGPGDLVKQLTIPTFLVEGTADTLFTLKEAITNYSILKANGVPAKLLWFCGGHGVCLTGSGPKGHVEQAVVAWLKRYVAGDATIDTGPKFEWLADDAQWRSAADYPVSPGAPVTATGSGTLALNPADAASGTIASAGRAVNAVNVPITAPAAAQIVGEPQLELTYSGTGAGTHVFAQLVDERRGVVVGNQATPIPVTLDGQPHTIARPLEAIAASAAKGAKYTLQLTGGTLLYGPARGAAAITFTKIAVALPTVGANAVQGGAGVLPLTRECLSRRRFSIRVRGAHAKVTVAGKRVRVKHGRATVDLRGKPKGSVKVTVTAKRKGRTVRETRVYRTCA</sequence>
<dbReference type="InterPro" id="IPR029058">
    <property type="entry name" value="AB_hydrolase_fold"/>
</dbReference>
<dbReference type="SMART" id="SM00939">
    <property type="entry name" value="PepX_C"/>
    <property type="match status" value="1"/>
</dbReference>
<feature type="chain" id="PRO_5040800674" description="Xaa-Pro dipeptidyl-peptidase C-terminal domain-containing protein" evidence="3">
    <location>
        <begin position="21"/>
        <end position="565"/>
    </location>
</feature>
<evidence type="ECO:0000256" key="3">
    <source>
        <dbReference type="SAM" id="SignalP"/>
    </source>
</evidence>
<evidence type="ECO:0000259" key="4">
    <source>
        <dbReference type="SMART" id="SM00939"/>
    </source>
</evidence>
<gene>
    <name evidence="5" type="ORF">OM076_20555</name>
</gene>
<accession>A0A9X3S423</accession>
<dbReference type="InterPro" id="IPR013736">
    <property type="entry name" value="Xaa-Pro_dipept_C"/>
</dbReference>
<proteinExistence type="inferred from homology"/>
<dbReference type="Pfam" id="PF02129">
    <property type="entry name" value="Peptidase_S15"/>
    <property type="match status" value="1"/>
</dbReference>
<dbReference type="PANTHER" id="PTHR22946">
    <property type="entry name" value="DIENELACTONE HYDROLASE DOMAIN-CONTAINING PROTEIN-RELATED"/>
    <property type="match status" value="1"/>
</dbReference>
<name>A0A9X3S423_9ACTN</name>
<dbReference type="EMBL" id="JAPDOD010000020">
    <property type="protein sequence ID" value="MDA0162676.1"/>
    <property type="molecule type" value="Genomic_DNA"/>
</dbReference>
<evidence type="ECO:0000313" key="6">
    <source>
        <dbReference type="Proteomes" id="UP001149140"/>
    </source>
</evidence>